<dbReference type="Gene3D" id="2.60.40.790">
    <property type="match status" value="1"/>
</dbReference>
<comment type="caution">
    <text evidence="4">The sequence shown here is derived from an EMBL/GenBank/DDBJ whole genome shotgun (WGS) entry which is preliminary data.</text>
</comment>
<dbReference type="SUPFAM" id="SSF49764">
    <property type="entry name" value="HSP20-like chaperones"/>
    <property type="match status" value="1"/>
</dbReference>
<organism evidence="4 5">
    <name type="scientific">Hondaea fermentalgiana</name>
    <dbReference type="NCBI Taxonomy" id="2315210"/>
    <lineage>
        <taxon>Eukaryota</taxon>
        <taxon>Sar</taxon>
        <taxon>Stramenopiles</taxon>
        <taxon>Bigyra</taxon>
        <taxon>Labyrinthulomycetes</taxon>
        <taxon>Thraustochytrida</taxon>
        <taxon>Thraustochytriidae</taxon>
        <taxon>Hondaea</taxon>
    </lineage>
</organism>
<evidence type="ECO:0000313" key="5">
    <source>
        <dbReference type="Proteomes" id="UP000241890"/>
    </source>
</evidence>
<dbReference type="Pfam" id="PF04969">
    <property type="entry name" value="CS"/>
    <property type="match status" value="1"/>
</dbReference>
<evidence type="ECO:0000256" key="1">
    <source>
        <dbReference type="ARBA" id="ARBA00022553"/>
    </source>
</evidence>
<reference evidence="4 5" key="1">
    <citation type="submission" date="2017-12" db="EMBL/GenBank/DDBJ databases">
        <title>Sequencing, de novo assembly and annotation of complete genome of a new Thraustochytrid species, strain FCC1311.</title>
        <authorList>
            <person name="Sedici K."/>
            <person name="Godart F."/>
            <person name="Aiese Cigliano R."/>
            <person name="Sanseverino W."/>
            <person name="Barakat M."/>
            <person name="Ortet P."/>
            <person name="Marechal E."/>
            <person name="Cagnac O."/>
            <person name="Amato A."/>
        </authorList>
    </citation>
    <scope>NUCLEOTIDE SEQUENCE [LARGE SCALE GENOMIC DNA]</scope>
</reference>
<feature type="domain" description="CS" evidence="3">
    <location>
        <begin position="73"/>
        <end position="169"/>
    </location>
</feature>
<evidence type="ECO:0000256" key="2">
    <source>
        <dbReference type="SAM" id="MobiDB-lite"/>
    </source>
</evidence>
<dbReference type="PANTHER" id="PTHR12356">
    <property type="entry name" value="NUCLEAR MOVEMENT PROTEIN NUDC"/>
    <property type="match status" value="1"/>
</dbReference>
<dbReference type="PANTHER" id="PTHR12356:SF17">
    <property type="entry name" value="CS DOMAIN-CONTAINING PROTEIN"/>
    <property type="match status" value="1"/>
</dbReference>
<dbReference type="AlphaFoldDB" id="A0A2R5GTI8"/>
<dbReference type="InterPro" id="IPR037898">
    <property type="entry name" value="NudC_fam"/>
</dbReference>
<dbReference type="CDD" id="cd06467">
    <property type="entry name" value="p23_NUDC_like"/>
    <property type="match status" value="1"/>
</dbReference>
<dbReference type="EMBL" id="BEYU01000183">
    <property type="protein sequence ID" value="GBG34186.1"/>
    <property type="molecule type" value="Genomic_DNA"/>
</dbReference>
<dbReference type="InParanoid" id="A0A2R5GTI8"/>
<dbReference type="InterPro" id="IPR007052">
    <property type="entry name" value="CS_dom"/>
</dbReference>
<dbReference type="PROSITE" id="PS51203">
    <property type="entry name" value="CS"/>
    <property type="match status" value="1"/>
</dbReference>
<dbReference type="InterPro" id="IPR025934">
    <property type="entry name" value="NudC_N_dom"/>
</dbReference>
<dbReference type="Pfam" id="PF14050">
    <property type="entry name" value="Nudc_N"/>
    <property type="match status" value="1"/>
</dbReference>
<dbReference type="OrthoDB" id="416217at2759"/>
<dbReference type="GO" id="GO:0006457">
    <property type="term" value="P:protein folding"/>
    <property type="evidence" value="ECO:0007669"/>
    <property type="project" value="TreeGrafter"/>
</dbReference>
<sequence>MPEDAAMDAAFMSAAQRAGGVEPLLKAFFSFLHRRTDFYCLIPHDMEQAQMGFREGVAKTMDGKQIPLAGNGGVTDRYYWTQNLEELTIYLDIAANVSAKQIECKITQKGLYVARKDTNKVFLEGDFPSPERVRTDECFWSLERNKDATSSTLIISLAKSRETWWDAILQGEPEIDTTQVDSTRRMEEYDEATQATIRKVMFDQRQKSQGLPTSDELAKDQILQDASQLPGSPFSSS</sequence>
<proteinExistence type="predicted"/>
<feature type="region of interest" description="Disordered" evidence="2">
    <location>
        <begin position="203"/>
        <end position="237"/>
    </location>
</feature>
<dbReference type="GO" id="GO:0051082">
    <property type="term" value="F:unfolded protein binding"/>
    <property type="evidence" value="ECO:0007669"/>
    <property type="project" value="TreeGrafter"/>
</dbReference>
<keyword evidence="5" id="KW-1185">Reference proteome</keyword>
<evidence type="ECO:0000313" key="4">
    <source>
        <dbReference type="EMBL" id="GBG34186.1"/>
    </source>
</evidence>
<protein>
    <submittedName>
        <fullName evidence="4">Nuclear movement protein nudC</fullName>
    </submittedName>
</protein>
<dbReference type="Proteomes" id="UP000241890">
    <property type="component" value="Unassembled WGS sequence"/>
</dbReference>
<gene>
    <name evidence="4" type="ORF">FCC1311_104102</name>
</gene>
<name>A0A2R5GTI8_9STRA</name>
<dbReference type="InterPro" id="IPR008978">
    <property type="entry name" value="HSP20-like_chaperone"/>
</dbReference>
<keyword evidence="1" id="KW-0597">Phosphoprotein</keyword>
<dbReference type="GO" id="GO:0005737">
    <property type="term" value="C:cytoplasm"/>
    <property type="evidence" value="ECO:0007669"/>
    <property type="project" value="TreeGrafter"/>
</dbReference>
<feature type="compositionally biased region" description="Polar residues" evidence="2">
    <location>
        <begin position="224"/>
        <end position="237"/>
    </location>
</feature>
<evidence type="ECO:0000259" key="3">
    <source>
        <dbReference type="PROSITE" id="PS51203"/>
    </source>
</evidence>
<accession>A0A2R5GTI8</accession>